<feature type="domain" description="SET" evidence="7">
    <location>
        <begin position="78"/>
        <end position="193"/>
    </location>
</feature>
<evidence type="ECO:0000256" key="2">
    <source>
        <dbReference type="ARBA" id="ARBA00022679"/>
    </source>
</evidence>
<name>A0A6T6T3R1_9EUKA</name>
<evidence type="ECO:0000313" key="10">
    <source>
        <dbReference type="EMBL" id="CAD8439466.1"/>
    </source>
</evidence>
<dbReference type="Gene3D" id="2.170.270.10">
    <property type="entry name" value="SET domain"/>
    <property type="match status" value="1"/>
</dbReference>
<gene>
    <name evidence="9" type="ORF">LAMO00422_LOCUS5392</name>
    <name evidence="10" type="ORF">LAMO00422_LOCUS5393</name>
</gene>
<evidence type="ECO:0000256" key="6">
    <source>
        <dbReference type="ARBA" id="ARBA00048568"/>
    </source>
</evidence>
<dbReference type="InterPro" id="IPR001214">
    <property type="entry name" value="SET_dom"/>
</dbReference>
<dbReference type="FunFam" id="2.170.270.10:FF:000001">
    <property type="entry name" value="Putative histone-lysine N-methyltransferase EZH2"/>
    <property type="match status" value="1"/>
</dbReference>
<keyword evidence="4" id="KW-0805">Transcription regulation</keyword>
<sequence length="230" mass="26396">MENVFCEKSCGCPEDCQLRFRGCLCKRECKSGWCPCYKANRECDPDLCRSCGAHKPGRRVPFGFRNCKNVQLRQRTSKHLLLGRSNVHGWGCFTAESIRRHELISEYTGEVISIAEADRRGRIYDKLGKSYLFNLNQDFVVDATRKGNKMRFANHSNNPNASARIMMVDGEHRIGIYATEDLEPGDEIFFDYNHNYCSVQPDWYGPDDDESSKNFGPPVVFKCVPRSLTR</sequence>
<dbReference type="SUPFAM" id="SSF82199">
    <property type="entry name" value="SET domain"/>
    <property type="match status" value="1"/>
</dbReference>
<dbReference type="GO" id="GO:0031507">
    <property type="term" value="P:heterochromatin formation"/>
    <property type="evidence" value="ECO:0007669"/>
    <property type="project" value="TreeGrafter"/>
</dbReference>
<reference evidence="9" key="1">
    <citation type="submission" date="2021-01" db="EMBL/GenBank/DDBJ databases">
        <authorList>
            <person name="Corre E."/>
            <person name="Pelletier E."/>
            <person name="Niang G."/>
            <person name="Scheremetjew M."/>
            <person name="Finn R."/>
            <person name="Kale V."/>
            <person name="Holt S."/>
            <person name="Cochrane G."/>
            <person name="Meng A."/>
            <person name="Brown T."/>
            <person name="Cohen L."/>
        </authorList>
    </citation>
    <scope>NUCLEOTIDE SEQUENCE</scope>
    <source>
        <strain evidence="9">CCMP2058</strain>
    </source>
</reference>
<comment type="catalytic activity">
    <reaction evidence="6">
        <text>L-lysyl(27)-[histone H3] + 3 S-adenosyl-L-methionine = N(6),N(6),N(6)-trimethyl-L-lysyl(27)-[histone H3] + 3 S-adenosyl-L-homocysteine + 3 H(+)</text>
        <dbReference type="Rhea" id="RHEA:60292"/>
        <dbReference type="Rhea" id="RHEA-COMP:15535"/>
        <dbReference type="Rhea" id="RHEA-COMP:15548"/>
        <dbReference type="ChEBI" id="CHEBI:15378"/>
        <dbReference type="ChEBI" id="CHEBI:29969"/>
        <dbReference type="ChEBI" id="CHEBI:57856"/>
        <dbReference type="ChEBI" id="CHEBI:59789"/>
        <dbReference type="ChEBI" id="CHEBI:61961"/>
        <dbReference type="EC" id="2.1.1.356"/>
    </reaction>
</comment>
<evidence type="ECO:0000256" key="3">
    <source>
        <dbReference type="ARBA" id="ARBA00022691"/>
    </source>
</evidence>
<dbReference type="EMBL" id="HBEM01007690">
    <property type="protein sequence ID" value="CAD8439466.1"/>
    <property type="molecule type" value="Transcribed_RNA"/>
</dbReference>
<evidence type="ECO:0000256" key="4">
    <source>
        <dbReference type="ARBA" id="ARBA00023015"/>
    </source>
</evidence>
<feature type="domain" description="CXC" evidence="8">
    <location>
        <begin position="1"/>
        <end position="68"/>
    </location>
</feature>
<dbReference type="AlphaFoldDB" id="A0A6T6T3R1"/>
<evidence type="ECO:0000256" key="1">
    <source>
        <dbReference type="ARBA" id="ARBA00022603"/>
    </source>
</evidence>
<keyword evidence="1" id="KW-0489">Methyltransferase</keyword>
<keyword evidence="3" id="KW-0949">S-adenosyl-L-methionine</keyword>
<dbReference type="InterPro" id="IPR033467">
    <property type="entry name" value="Tesmin/TSO1-like_CXC"/>
</dbReference>
<dbReference type="InterPro" id="IPR041355">
    <property type="entry name" value="Pre-SET_CXC"/>
</dbReference>
<dbReference type="Pfam" id="PF00856">
    <property type="entry name" value="SET"/>
    <property type="match status" value="1"/>
</dbReference>
<keyword evidence="5" id="KW-0804">Transcription</keyword>
<dbReference type="EMBL" id="HBEM01007689">
    <property type="protein sequence ID" value="CAD8439464.1"/>
    <property type="molecule type" value="Transcribed_RNA"/>
</dbReference>
<dbReference type="PROSITE" id="PS51633">
    <property type="entry name" value="CXC"/>
    <property type="match status" value="1"/>
</dbReference>
<dbReference type="GO" id="GO:0032259">
    <property type="term" value="P:methylation"/>
    <property type="evidence" value="ECO:0007669"/>
    <property type="project" value="UniProtKB-KW"/>
</dbReference>
<dbReference type="Pfam" id="PF18264">
    <property type="entry name" value="preSET_CXC"/>
    <property type="match status" value="1"/>
</dbReference>
<dbReference type="CDD" id="cd10519">
    <property type="entry name" value="SET_EZH"/>
    <property type="match status" value="1"/>
</dbReference>
<proteinExistence type="predicted"/>
<dbReference type="PROSITE" id="PS50280">
    <property type="entry name" value="SET"/>
    <property type="match status" value="1"/>
</dbReference>
<dbReference type="InterPro" id="IPR046341">
    <property type="entry name" value="SET_dom_sf"/>
</dbReference>
<dbReference type="GO" id="GO:0003682">
    <property type="term" value="F:chromatin binding"/>
    <property type="evidence" value="ECO:0007669"/>
    <property type="project" value="TreeGrafter"/>
</dbReference>
<keyword evidence="2" id="KW-0808">Transferase</keyword>
<dbReference type="PANTHER" id="PTHR45747">
    <property type="entry name" value="HISTONE-LYSINE N-METHYLTRANSFERASE E(Z)"/>
    <property type="match status" value="1"/>
</dbReference>
<evidence type="ECO:0000259" key="7">
    <source>
        <dbReference type="PROSITE" id="PS50280"/>
    </source>
</evidence>
<accession>A0A6T6T3R1</accession>
<dbReference type="SMART" id="SM01114">
    <property type="entry name" value="CXC"/>
    <property type="match status" value="1"/>
</dbReference>
<organism evidence="9">
    <name type="scientific">Amorphochlora amoebiformis</name>
    <dbReference type="NCBI Taxonomy" id="1561963"/>
    <lineage>
        <taxon>Eukaryota</taxon>
        <taxon>Sar</taxon>
        <taxon>Rhizaria</taxon>
        <taxon>Cercozoa</taxon>
        <taxon>Chlorarachniophyceae</taxon>
        <taxon>Amorphochlora</taxon>
    </lineage>
</organism>
<dbReference type="GO" id="GO:0005634">
    <property type="term" value="C:nucleus"/>
    <property type="evidence" value="ECO:0007669"/>
    <property type="project" value="TreeGrafter"/>
</dbReference>
<evidence type="ECO:0000313" key="9">
    <source>
        <dbReference type="EMBL" id="CAD8439464.1"/>
    </source>
</evidence>
<evidence type="ECO:0000259" key="8">
    <source>
        <dbReference type="PROSITE" id="PS51633"/>
    </source>
</evidence>
<dbReference type="SMART" id="SM00317">
    <property type="entry name" value="SET"/>
    <property type="match status" value="1"/>
</dbReference>
<evidence type="ECO:0000256" key="5">
    <source>
        <dbReference type="ARBA" id="ARBA00023163"/>
    </source>
</evidence>
<dbReference type="InterPro" id="IPR026489">
    <property type="entry name" value="CXC_dom"/>
</dbReference>
<dbReference type="InterPro" id="IPR045318">
    <property type="entry name" value="EZH1/2-like"/>
</dbReference>
<dbReference type="GO" id="GO:0140951">
    <property type="term" value="F:histone H3K27 trimethyltransferase activity"/>
    <property type="evidence" value="ECO:0007669"/>
    <property type="project" value="UniProtKB-EC"/>
</dbReference>
<dbReference type="PANTHER" id="PTHR45747:SF4">
    <property type="entry name" value="HISTONE-LYSINE N-METHYLTRANSFERASE E(Z)"/>
    <property type="match status" value="1"/>
</dbReference>
<protein>
    <submittedName>
        <fullName evidence="9">Uncharacterized protein</fullName>
    </submittedName>
</protein>